<keyword evidence="21 30" id="KW-1133">Transmembrane helix</keyword>
<comment type="subcellular location">
    <subcellularLocation>
        <location evidence="3">Membrane</location>
        <topology evidence="3">Multi-pass membrane protein</topology>
    </subcellularLocation>
    <subcellularLocation>
        <location evidence="2">Nucleus</location>
    </subcellularLocation>
</comment>
<evidence type="ECO:0000256" key="12">
    <source>
        <dbReference type="ARBA" id="ARBA00022722"/>
    </source>
</evidence>
<evidence type="ECO:0000256" key="26">
    <source>
        <dbReference type="ARBA" id="ARBA00023157"/>
    </source>
</evidence>
<dbReference type="InterPro" id="IPR042087">
    <property type="entry name" value="DNA_pol_B_thumb"/>
</dbReference>
<dbReference type="Proteomes" id="UP001152797">
    <property type="component" value="Unassembled WGS sequence"/>
</dbReference>
<dbReference type="InterPro" id="IPR036640">
    <property type="entry name" value="ABC1_TM_sf"/>
</dbReference>
<name>A0A9P1CFV8_9DINO</name>
<evidence type="ECO:0000256" key="5">
    <source>
        <dbReference type="ARBA" id="ARBA00007168"/>
    </source>
</evidence>
<dbReference type="GO" id="GO:0003887">
    <property type="term" value="F:DNA-directed DNA polymerase activity"/>
    <property type="evidence" value="ECO:0007669"/>
    <property type="project" value="UniProtKB-KW"/>
</dbReference>
<proteinExistence type="inferred from homology"/>
<keyword evidence="13" id="KW-0479">Metal-binding</keyword>
<dbReference type="InterPro" id="IPR043502">
    <property type="entry name" value="DNA/RNA_pol_sf"/>
</dbReference>
<evidence type="ECO:0000256" key="29">
    <source>
        <dbReference type="ARBA" id="ARBA00049244"/>
    </source>
</evidence>
<evidence type="ECO:0000256" key="10">
    <source>
        <dbReference type="ARBA" id="ARBA00022695"/>
    </source>
</evidence>
<keyword evidence="24" id="KW-0238">DNA-binding</keyword>
<feature type="transmembrane region" description="Helical" evidence="30">
    <location>
        <begin position="2235"/>
        <end position="2263"/>
    </location>
</feature>
<dbReference type="GO" id="GO:0051539">
    <property type="term" value="F:4 iron, 4 sulfur cluster binding"/>
    <property type="evidence" value="ECO:0007669"/>
    <property type="project" value="UniProtKB-KW"/>
</dbReference>
<keyword evidence="26" id="KW-1015">Disulfide bond</keyword>
<feature type="domain" description="ABC transporter" evidence="31">
    <location>
        <begin position="370"/>
        <end position="598"/>
    </location>
</feature>
<dbReference type="SUPFAM" id="SSF53098">
    <property type="entry name" value="Ribonuclease H-like"/>
    <property type="match status" value="1"/>
</dbReference>
<feature type="transmembrane region" description="Helical" evidence="30">
    <location>
        <begin position="2289"/>
        <end position="2311"/>
    </location>
</feature>
<evidence type="ECO:0000256" key="3">
    <source>
        <dbReference type="ARBA" id="ARBA00004141"/>
    </source>
</evidence>
<evidence type="ECO:0000256" key="1">
    <source>
        <dbReference type="ARBA" id="ARBA00001966"/>
    </source>
</evidence>
<dbReference type="PROSITE" id="PS00211">
    <property type="entry name" value="ABC_TRANSPORTER_1"/>
    <property type="match status" value="1"/>
</dbReference>
<dbReference type="Pfam" id="PF14260">
    <property type="entry name" value="zf-C4pol"/>
    <property type="match status" value="1"/>
</dbReference>
<dbReference type="InterPro" id="IPR003593">
    <property type="entry name" value="AAA+_ATPase"/>
</dbReference>
<evidence type="ECO:0000313" key="35">
    <source>
        <dbReference type="Proteomes" id="UP001152797"/>
    </source>
</evidence>
<keyword evidence="17" id="KW-0862">Zinc</keyword>
<dbReference type="GO" id="GO:0008270">
    <property type="term" value="F:zinc ion binding"/>
    <property type="evidence" value="ECO:0007669"/>
    <property type="project" value="UniProtKB-KW"/>
</dbReference>
<comment type="cofactor">
    <cofactor evidence="1">
        <name>[4Fe-4S] cluster</name>
        <dbReference type="ChEBI" id="CHEBI:49883"/>
    </cofactor>
</comment>
<dbReference type="GO" id="GO:0005524">
    <property type="term" value="F:ATP binding"/>
    <property type="evidence" value="ECO:0007669"/>
    <property type="project" value="UniProtKB-KW"/>
</dbReference>
<dbReference type="Pfam" id="PF03104">
    <property type="entry name" value="DNA_pol_B_exo1"/>
    <property type="match status" value="1"/>
</dbReference>
<dbReference type="InterPro" id="IPR025687">
    <property type="entry name" value="Znf-C4pol"/>
</dbReference>
<evidence type="ECO:0000259" key="32">
    <source>
        <dbReference type="PROSITE" id="PS50958"/>
    </source>
</evidence>
<keyword evidence="8" id="KW-0808">Transferase</keyword>
<evidence type="ECO:0000256" key="7">
    <source>
        <dbReference type="ARBA" id="ARBA00022485"/>
    </source>
</evidence>
<dbReference type="InterPro" id="IPR006134">
    <property type="entry name" value="DNA-dir_DNA_pol_B_multi_dom"/>
</dbReference>
<evidence type="ECO:0000256" key="19">
    <source>
        <dbReference type="ARBA" id="ARBA00022840"/>
    </source>
</evidence>
<keyword evidence="22" id="KW-0408">Iron</keyword>
<dbReference type="InterPro" id="IPR007603">
    <property type="entry name" value="Choline_transptr-like"/>
</dbReference>
<dbReference type="Gene3D" id="1.10.132.60">
    <property type="entry name" value="DNA polymerase family B, C-terminal domain"/>
    <property type="match status" value="1"/>
</dbReference>
<evidence type="ECO:0000256" key="8">
    <source>
        <dbReference type="ARBA" id="ARBA00022679"/>
    </source>
</evidence>
<keyword evidence="25 30" id="KW-0472">Membrane</keyword>
<feature type="transmembrane region" description="Helical" evidence="30">
    <location>
        <begin position="2403"/>
        <end position="2422"/>
    </location>
</feature>
<dbReference type="PANTHER" id="PTHR10322:SF23">
    <property type="entry name" value="DNA POLYMERASE DELTA CATALYTIC SUBUNIT"/>
    <property type="match status" value="1"/>
</dbReference>
<dbReference type="Pfam" id="PF06472">
    <property type="entry name" value="ABC_membrane_2"/>
    <property type="match status" value="1"/>
</dbReference>
<dbReference type="PRINTS" id="PR00106">
    <property type="entry name" value="DNAPOLB"/>
</dbReference>
<comment type="catalytic activity">
    <reaction evidence="29">
        <text>DNA(n) + a 2'-deoxyribonucleoside 5'-triphosphate = DNA(n+1) + diphosphate</text>
        <dbReference type="Rhea" id="RHEA:22508"/>
        <dbReference type="Rhea" id="RHEA-COMP:17339"/>
        <dbReference type="Rhea" id="RHEA-COMP:17340"/>
        <dbReference type="ChEBI" id="CHEBI:33019"/>
        <dbReference type="ChEBI" id="CHEBI:61560"/>
        <dbReference type="ChEBI" id="CHEBI:173112"/>
        <dbReference type="EC" id="2.7.7.7"/>
    </reaction>
</comment>
<dbReference type="Pfam" id="PF01033">
    <property type="entry name" value="Somatomedin_B"/>
    <property type="match status" value="1"/>
</dbReference>
<dbReference type="Gene3D" id="3.90.1600.10">
    <property type="entry name" value="Palm domain of DNA polymerase"/>
    <property type="match status" value="1"/>
</dbReference>
<keyword evidence="15" id="KW-0863">Zinc-finger</keyword>
<dbReference type="SUPFAM" id="SSF52540">
    <property type="entry name" value="P-loop containing nucleoside triphosphate hydrolases"/>
    <property type="match status" value="1"/>
</dbReference>
<evidence type="ECO:0000256" key="11">
    <source>
        <dbReference type="ARBA" id="ARBA00022705"/>
    </source>
</evidence>
<dbReference type="PROSITE" id="PS50958">
    <property type="entry name" value="SMB_2"/>
    <property type="match status" value="1"/>
</dbReference>
<evidence type="ECO:0000256" key="28">
    <source>
        <dbReference type="ARBA" id="ARBA00024411"/>
    </source>
</evidence>
<keyword evidence="14" id="KW-0547">Nucleotide-binding</keyword>
<feature type="transmembrane region" description="Helical" evidence="30">
    <location>
        <begin position="2442"/>
        <end position="2466"/>
    </location>
</feature>
<dbReference type="FunFam" id="1.10.287.690:FF:000001">
    <property type="entry name" value="DNA polymerase"/>
    <property type="match status" value="1"/>
</dbReference>
<dbReference type="InterPro" id="IPR050240">
    <property type="entry name" value="DNA_pol_type-B"/>
</dbReference>
<evidence type="ECO:0000256" key="25">
    <source>
        <dbReference type="ARBA" id="ARBA00023136"/>
    </source>
</evidence>
<dbReference type="InterPro" id="IPR023211">
    <property type="entry name" value="DNA_pol_palm_dom_sf"/>
</dbReference>
<protein>
    <recommendedName>
        <fullName evidence="28">DNA polymerase delta catalytic subunit</fullName>
        <ecNumber evidence="6">2.7.7.7</ecNumber>
    </recommendedName>
</protein>
<evidence type="ECO:0000256" key="15">
    <source>
        <dbReference type="ARBA" id="ARBA00022771"/>
    </source>
</evidence>
<dbReference type="Pfam" id="PF04515">
    <property type="entry name" value="Choline_transpo"/>
    <property type="match status" value="1"/>
</dbReference>
<dbReference type="PANTHER" id="PTHR10322">
    <property type="entry name" value="DNA POLYMERASE CATALYTIC SUBUNIT"/>
    <property type="match status" value="1"/>
</dbReference>
<dbReference type="EMBL" id="CAMXCT010001375">
    <property type="protein sequence ID" value="CAI3989486.1"/>
    <property type="molecule type" value="Genomic_DNA"/>
</dbReference>
<feature type="domain" description="SMB" evidence="32">
    <location>
        <begin position="1692"/>
        <end position="1735"/>
    </location>
</feature>
<dbReference type="InterPro" id="IPR006172">
    <property type="entry name" value="DNA-dir_DNA_pol_B"/>
</dbReference>
<evidence type="ECO:0000256" key="13">
    <source>
        <dbReference type="ARBA" id="ARBA00022723"/>
    </source>
</evidence>
<accession>A0A9P1CFV8</accession>
<dbReference type="GO" id="GO:0043625">
    <property type="term" value="C:delta DNA polymerase complex"/>
    <property type="evidence" value="ECO:0007669"/>
    <property type="project" value="TreeGrafter"/>
</dbReference>
<dbReference type="InterPro" id="IPR017964">
    <property type="entry name" value="DNA-dir_DNA_pol_B_CS"/>
</dbReference>
<keyword evidence="23" id="KW-0411">Iron-sulfur</keyword>
<keyword evidence="7" id="KW-0004">4Fe-4S</keyword>
<dbReference type="OrthoDB" id="2414538at2759"/>
<dbReference type="SUPFAM" id="SSF90188">
    <property type="entry name" value="Somatomedin B domain"/>
    <property type="match status" value="1"/>
</dbReference>
<evidence type="ECO:0000256" key="22">
    <source>
        <dbReference type="ARBA" id="ARBA00023004"/>
    </source>
</evidence>
<dbReference type="Pfam" id="PF00136">
    <property type="entry name" value="DNA_pol_B"/>
    <property type="match status" value="1"/>
</dbReference>
<dbReference type="Gene3D" id="3.90.228.10">
    <property type="match status" value="1"/>
</dbReference>
<dbReference type="NCBIfam" id="TIGR00592">
    <property type="entry name" value="pol2"/>
    <property type="match status" value="1"/>
</dbReference>
<dbReference type="GO" id="GO:0016887">
    <property type="term" value="F:ATP hydrolysis activity"/>
    <property type="evidence" value="ECO:0007669"/>
    <property type="project" value="InterPro"/>
</dbReference>
<feature type="transmembrane region" description="Helical" evidence="30">
    <location>
        <begin position="2102"/>
        <end position="2123"/>
    </location>
</feature>
<keyword evidence="12" id="KW-0540">Nuclease</keyword>
<dbReference type="GO" id="GO:0008296">
    <property type="term" value="F:3'-5'-DNA exonuclease activity"/>
    <property type="evidence" value="ECO:0007669"/>
    <property type="project" value="TreeGrafter"/>
</dbReference>
<dbReference type="EMBL" id="CAMXCT020001375">
    <property type="protein sequence ID" value="CAL1142861.1"/>
    <property type="molecule type" value="Genomic_DNA"/>
</dbReference>
<dbReference type="Gene3D" id="1.20.1560.10">
    <property type="entry name" value="ABC transporter type 1, transmembrane domain"/>
    <property type="match status" value="1"/>
</dbReference>
<dbReference type="FunFam" id="3.30.420.10:FF:000004">
    <property type="entry name" value="DNA polymerase"/>
    <property type="match status" value="1"/>
</dbReference>
<dbReference type="GO" id="GO:0016020">
    <property type="term" value="C:membrane"/>
    <property type="evidence" value="ECO:0007669"/>
    <property type="project" value="UniProtKB-SubCell"/>
</dbReference>
<dbReference type="GO" id="GO:0003677">
    <property type="term" value="F:DNA binding"/>
    <property type="evidence" value="ECO:0007669"/>
    <property type="project" value="UniProtKB-KW"/>
</dbReference>
<evidence type="ECO:0000256" key="24">
    <source>
        <dbReference type="ARBA" id="ARBA00023125"/>
    </source>
</evidence>
<feature type="transmembrane region" description="Helical" evidence="30">
    <location>
        <begin position="2073"/>
        <end position="2095"/>
    </location>
</feature>
<evidence type="ECO:0000313" key="34">
    <source>
        <dbReference type="EMBL" id="CAL1142861.1"/>
    </source>
</evidence>
<evidence type="ECO:0000256" key="16">
    <source>
        <dbReference type="ARBA" id="ARBA00022801"/>
    </source>
</evidence>
<keyword evidence="20" id="KW-0239">DNA-directed DNA polymerase</keyword>
<feature type="transmembrane region" description="Helical" evidence="30">
    <location>
        <begin position="2143"/>
        <end position="2163"/>
    </location>
</feature>
<dbReference type="InterPro" id="IPR012337">
    <property type="entry name" value="RNaseH-like_sf"/>
</dbReference>
<dbReference type="InterPro" id="IPR027417">
    <property type="entry name" value="P-loop_NTPase"/>
</dbReference>
<dbReference type="GO" id="GO:0006297">
    <property type="term" value="P:nucleotide-excision repair, DNA gap filling"/>
    <property type="evidence" value="ECO:0007669"/>
    <property type="project" value="TreeGrafter"/>
</dbReference>
<comment type="similarity">
    <text evidence="5">Belongs to the CTL (choline transporter-like) family.</text>
</comment>
<dbReference type="SMART" id="SM00486">
    <property type="entry name" value="POLBc"/>
    <property type="match status" value="1"/>
</dbReference>
<evidence type="ECO:0000256" key="9">
    <source>
        <dbReference type="ARBA" id="ARBA00022692"/>
    </source>
</evidence>
<dbReference type="Pfam" id="PF00005">
    <property type="entry name" value="ABC_tran"/>
    <property type="match status" value="1"/>
</dbReference>
<dbReference type="InterPro" id="IPR017871">
    <property type="entry name" value="ABC_transporter-like_CS"/>
</dbReference>
<dbReference type="Gene3D" id="4.10.410.20">
    <property type="match status" value="1"/>
</dbReference>
<reference evidence="33" key="1">
    <citation type="submission" date="2022-10" db="EMBL/GenBank/DDBJ databases">
        <authorList>
            <person name="Chen Y."/>
            <person name="Dougan E. K."/>
            <person name="Chan C."/>
            <person name="Rhodes N."/>
            <person name="Thang M."/>
        </authorList>
    </citation>
    <scope>NUCLEOTIDE SEQUENCE</scope>
</reference>
<dbReference type="InterPro" id="IPR056447">
    <property type="entry name" value="REV3_N"/>
</dbReference>
<dbReference type="Gene3D" id="3.30.342.10">
    <property type="entry name" value="DNA Polymerase, chain B, domain 1"/>
    <property type="match status" value="1"/>
</dbReference>
<sequence>MASQSSLGPVKSKPWQACFLLIRLFWWDSDWRCRAEAYARLAAVILVQLFRGKARIWQSQMKRKELQRLLSGSLARKEIAKTVLRYAAVVVALSPVSRLYYRFFRGLRLQWEQHLTSSFLGKFLEAQCFGHRAGLLESNEAADNRHPDQRIAADVGKFTTLATMLWLDGFQAVVDLYFYSSLLRTLSPRLSKLAVLAAFGGTLITSWLGRDLPTLYSAERASDGMFTYLLTRMRENAESILFYGGQKQEVQNAEKSLALRSKTEWNRLAAKDVVQLVQDQYRQVLSLGPALVMVQAGGVTPDPALLNQGTEAFDSVVRALLLFADNCSDFSRLTAVAQELFEYHQEQSEHEKAETQIKIQAVDEHDSSWLEVKELTLAFADRILLKDLSFEAPMRGGFLISGPSGSGKTTLLRALAGLWHKGVGEIKREMKQGAVLFLPQRPYMSLGTLREQLLYPNSNIDADDTHLHEILITVGLQDVLKRINSELDVVQRWDEQLSLGEQQRLSVARLLVQRPVFALVDEVTSANDPAHEEIVYKCIASTCKAFISVGHRKSLEAYHSMLEQLESFSAAAPVAPAAAPLPKRVSDSKQTVAPGVEGTRFNFSHLKRPEPEDSESLQGPLEFMQVDIDYYTKAPDLRFQNPEDPYNADTAVPVLRIYGVTEEGHSVMAHVHGFEPYFYVECPEELRTPDGLDEFRKALEALLAASGCRDKAKPFVRKVEMVQRSTLMRWQGSNEHSCFLRVVVAVPSLVATCRRMLEAGFSLNGKGYFPPSTSYETNIPFALRFMVDRDLAGGGWVLAENAMLRAGLDTVSQCQIEVDMLYTDLKPQEKLHIAPLRILSFDIECYNPEGKGFPKADSSPVIQIAVYLKVHGCERPLSHAVWTLQSCNEIAGATVYSFDTEEEMLLSFRHFVQEVDPDVITGYNIINFDLPYLVDRAETKGINGEFCKLGRLRNDKCRKRINNFSGRETIEINIDGRINFDMLAVIQKEQKLSSYSLNAVSAEFLGEQKEDVHHSMIGDLYLGSGESRRRLAIYCLKDAYLPMRLMEKLLCMYNYVEMARVTGTPINFLLNRGQMIKVQSQLLRKARQWSFVMPTLKTEGSSDKFEGATVLDPLTGYYPQPIATLDFASLYPSIMMAHNLCYCTLLKPEQVRDLPEEAYTKTPSGCYFLKSSKRRGLLPMILEELLAARKRAKKAMAEADDPLTKSVLNGRQLALKISANSVYGFTGATVGVLPCLDISSSVTAFGRTMIDHTKQMVEEKYCIQNGYAHDAQVIYGDTDSVMVKFGVDDVAEAMRLGQEAADMVSETFIKPIKLEFEKVYCPYLLMNKKRYAGLYWTKPEQYDKLDAKGIETVRRDNCGLVRQLVDISLKTILIEKSVPKAIEFVQKAVSDLLQNKIDLSLLVITKSLGKGAHAEDYAAKQAHVELAERMRKRDPTTAPGSGDRVPYVIVSGSKGAKAYERSEDPLYALENNKSIDAQYYIEHQLTLPLLRIFGPIMGDEKKAQSLLFSGQHTRKLHTPTPQGGALAKFVTKSLRCMGCKAIIKAGLLCEHCEKEKAADVVIEQMENFRQKEEEYSRLWTQCQRCQGSLLEPVICSNRAVLQPYFYSNWSKKSAFILHSFSLNLIIMPSRCFVPFLWIQLMCCRFATGDVQTSLAADDECDSENCAVNALQLQKVQATSEALAEDLANSSETWGSCARYGCEASYSRYRTCQCNSKCQGYRNCCSDYYARCHRAPAPARSGASCAAFSFCAGLHGDCCPTASGMYLGCCPEHLIPHATAPPATSEYGRQVMTLYHQTSPDACHSIIRTGFRPGHDGWCGGGIYFALSPQATKTKAITPHSGIGCMLEVKVDVGRVKKFPCCRYCGGRQDEHIPWTNQKLKASGHDSIEINPGDGPEIVIYDKNQVLSIKEIRFDPAWTPHRKDRKDSSSGSERGFGLTQFDHRGVIERFILCTAYYYAVDHGNLLELTGLPNGNGLICGVSEPVAAKPFLYLCPASVPTLADLVCVAQCPLSIEGGLAAEACENSDQPDYPSIAVADKVCFPTDSARLANLNRLAFRFGLDSFLAAMVEVQKAWPVFILSGLLVVVISFMYLKLFSQDPSTVFWTSTGFFTIVLGFIGAVSVIDAVDLETNLGDAWNLLTNVEFLIGVAALVVVIGFHIAVYFDRKNLKNAFQAVKACGECTRDVPAILTEPALAAARKVLLLTNFAVGLMFFASGFDRVAEGGSYEIHYEAKELWIAAGFVLCFLWVYEFSNAISCFVYAYVSATWFYAPMASAEEKDFEGATLLTDAYWAIAQYHLGSLALGSVVIMIMRPVRAVLDLTTRPIRKAEDEDANICTRCASAFPMYGKMCNNVIDFYQRRIRMLRRSAYMDIAMSGHNFWEAAYEADGYLAGKNVNVSEFDGAALLVATSSSFSISAVGAALTRLLCAVWPDYSSTSSPNLIMLPTFVTFVSFAICMLISWPFCLLSDHVADSIFFCFCRDASWFAGSSGLQERNRGCNLQSIFGGAKLYIFEHVEES</sequence>
<dbReference type="Gene3D" id="3.40.50.300">
    <property type="entry name" value="P-loop containing nucleotide triphosphate hydrolases"/>
    <property type="match status" value="1"/>
</dbReference>
<dbReference type="SUPFAM" id="SSF56399">
    <property type="entry name" value="ADP-ribosylation"/>
    <property type="match status" value="1"/>
</dbReference>
<keyword evidence="10" id="KW-0548">Nucleotidyltransferase</keyword>
<dbReference type="SUPFAM" id="SSF56672">
    <property type="entry name" value="DNA/RNA polymerases"/>
    <property type="match status" value="1"/>
</dbReference>
<dbReference type="InterPro" id="IPR003439">
    <property type="entry name" value="ABC_transporter-like_ATP-bd"/>
</dbReference>
<gene>
    <name evidence="33" type="ORF">C1SCF055_LOCUS16559</name>
</gene>
<evidence type="ECO:0000256" key="30">
    <source>
        <dbReference type="SAM" id="Phobius"/>
    </source>
</evidence>
<keyword evidence="27" id="KW-0539">Nucleus</keyword>
<dbReference type="InterPro" id="IPR001212">
    <property type="entry name" value="Somatomedin_B_dom"/>
</dbReference>
<dbReference type="GO" id="GO:0045004">
    <property type="term" value="P:DNA replication proofreading"/>
    <property type="evidence" value="ECO:0007669"/>
    <property type="project" value="TreeGrafter"/>
</dbReference>
<evidence type="ECO:0000313" key="33">
    <source>
        <dbReference type="EMBL" id="CAI3989486.1"/>
    </source>
</evidence>
<keyword evidence="11" id="KW-0235">DNA replication</keyword>
<dbReference type="EC" id="2.7.7.7" evidence="6"/>
<evidence type="ECO:0000256" key="2">
    <source>
        <dbReference type="ARBA" id="ARBA00004123"/>
    </source>
</evidence>
<dbReference type="InterPro" id="IPR011527">
    <property type="entry name" value="ABC1_TM_dom"/>
</dbReference>
<dbReference type="EMBL" id="CAMXCT030001375">
    <property type="protein sequence ID" value="CAL4776798.1"/>
    <property type="molecule type" value="Genomic_DNA"/>
</dbReference>
<dbReference type="InterPro" id="IPR036024">
    <property type="entry name" value="Somatomedin_B-like_dom_sf"/>
</dbReference>
<comment type="similarity">
    <text evidence="4">Belongs to the DNA polymerase type-B family.</text>
</comment>
<evidence type="ECO:0000256" key="23">
    <source>
        <dbReference type="ARBA" id="ARBA00023014"/>
    </source>
</evidence>
<evidence type="ECO:0000256" key="14">
    <source>
        <dbReference type="ARBA" id="ARBA00022741"/>
    </source>
</evidence>
<dbReference type="Gene3D" id="1.10.287.690">
    <property type="entry name" value="Helix hairpin bin"/>
    <property type="match status" value="1"/>
</dbReference>
<evidence type="ECO:0000256" key="6">
    <source>
        <dbReference type="ARBA" id="ARBA00012417"/>
    </source>
</evidence>
<comment type="caution">
    <text evidence="33">The sequence shown here is derived from an EMBL/GenBank/DDBJ whole genome shotgun (WGS) entry which is preliminary data.</text>
</comment>
<dbReference type="InterPro" id="IPR006133">
    <property type="entry name" value="DNA-dir_DNA_pol_B_exonuc"/>
</dbReference>
<dbReference type="GO" id="GO:0006287">
    <property type="term" value="P:base-excision repair, gap-filling"/>
    <property type="evidence" value="ECO:0007669"/>
    <property type="project" value="TreeGrafter"/>
</dbReference>
<keyword evidence="19" id="KW-0067">ATP-binding</keyword>
<evidence type="ECO:0000256" key="17">
    <source>
        <dbReference type="ARBA" id="ARBA00022833"/>
    </source>
</evidence>
<dbReference type="SUPFAM" id="SSF90123">
    <property type="entry name" value="ABC transporter transmembrane region"/>
    <property type="match status" value="1"/>
</dbReference>
<keyword evidence="16" id="KW-0378">Hydrolase</keyword>
<evidence type="ECO:0000256" key="21">
    <source>
        <dbReference type="ARBA" id="ARBA00022989"/>
    </source>
</evidence>
<dbReference type="PROSITE" id="PS00116">
    <property type="entry name" value="DNA_POLYMERASE_B"/>
    <property type="match status" value="1"/>
</dbReference>
<evidence type="ECO:0000256" key="18">
    <source>
        <dbReference type="ARBA" id="ARBA00022839"/>
    </source>
</evidence>
<dbReference type="PROSITE" id="PS50893">
    <property type="entry name" value="ABC_TRANSPORTER_2"/>
    <property type="match status" value="1"/>
</dbReference>
<evidence type="ECO:0000256" key="27">
    <source>
        <dbReference type="ARBA" id="ARBA00023242"/>
    </source>
</evidence>
<dbReference type="PROSITE" id="PS00524">
    <property type="entry name" value="SMB_1"/>
    <property type="match status" value="1"/>
</dbReference>
<dbReference type="GO" id="GO:0140359">
    <property type="term" value="F:ABC-type transporter activity"/>
    <property type="evidence" value="ECO:0007669"/>
    <property type="project" value="InterPro"/>
</dbReference>
<keyword evidence="35" id="KW-1185">Reference proteome</keyword>
<dbReference type="CDD" id="cd05533">
    <property type="entry name" value="POLBc_delta"/>
    <property type="match status" value="1"/>
</dbReference>
<keyword evidence="9 30" id="KW-0812">Transmembrane</keyword>
<dbReference type="Pfam" id="PF24065">
    <property type="entry name" value="REV3_N"/>
    <property type="match status" value="1"/>
</dbReference>
<evidence type="ECO:0000259" key="31">
    <source>
        <dbReference type="PROSITE" id="PS50893"/>
    </source>
</evidence>
<reference evidence="34" key="2">
    <citation type="submission" date="2024-04" db="EMBL/GenBank/DDBJ databases">
        <authorList>
            <person name="Chen Y."/>
            <person name="Shah S."/>
            <person name="Dougan E. K."/>
            <person name="Thang M."/>
            <person name="Chan C."/>
        </authorList>
    </citation>
    <scope>NUCLEOTIDE SEQUENCE [LARGE SCALE GENOMIC DNA]</scope>
</reference>
<dbReference type="CDD" id="cd05777">
    <property type="entry name" value="DNA_polB_delta_exo"/>
    <property type="match status" value="1"/>
</dbReference>
<organism evidence="33">
    <name type="scientific">Cladocopium goreaui</name>
    <dbReference type="NCBI Taxonomy" id="2562237"/>
    <lineage>
        <taxon>Eukaryota</taxon>
        <taxon>Sar</taxon>
        <taxon>Alveolata</taxon>
        <taxon>Dinophyceae</taxon>
        <taxon>Suessiales</taxon>
        <taxon>Symbiodiniaceae</taxon>
        <taxon>Cladocopium</taxon>
    </lineage>
</organism>
<dbReference type="Gene3D" id="3.30.420.10">
    <property type="entry name" value="Ribonuclease H-like superfamily/Ribonuclease H"/>
    <property type="match status" value="1"/>
</dbReference>
<evidence type="ECO:0000256" key="4">
    <source>
        <dbReference type="ARBA" id="ARBA00005755"/>
    </source>
</evidence>
<evidence type="ECO:0000256" key="20">
    <source>
        <dbReference type="ARBA" id="ARBA00022932"/>
    </source>
</evidence>
<keyword evidence="18" id="KW-0269">Exonuclease</keyword>
<dbReference type="InterPro" id="IPR036397">
    <property type="entry name" value="RNaseH_sf"/>
</dbReference>
<dbReference type="SMART" id="SM00382">
    <property type="entry name" value="AAA"/>
    <property type="match status" value="1"/>
</dbReference>